<evidence type="ECO:0000256" key="1">
    <source>
        <dbReference type="ARBA" id="ARBA00022612"/>
    </source>
</evidence>
<feature type="domain" description="Terminase large subunit gp17-like C-terminal" evidence="2">
    <location>
        <begin position="5"/>
        <end position="174"/>
    </location>
</feature>
<evidence type="ECO:0000313" key="3">
    <source>
        <dbReference type="EMBL" id="KKL19261.1"/>
    </source>
</evidence>
<dbReference type="Gene3D" id="3.30.420.240">
    <property type="match status" value="1"/>
</dbReference>
<dbReference type="InterPro" id="IPR035421">
    <property type="entry name" value="Terminase_6C"/>
</dbReference>
<name>A0A0F9DNK8_9ZZZZ</name>
<dbReference type="Pfam" id="PF17289">
    <property type="entry name" value="Terminase_6C"/>
    <property type="match status" value="1"/>
</dbReference>
<sequence>MLIAACDPGKIRDSFGFVVIRVDKDDIVVRTARRWQGRDYTDVERTIAKYHLKHNFDHIVVEQNNTGIHVIEILVRQYHLPIISVTTSKDLKDAKKIVSARVMDKNQMANYIATMMRDKKIKFPKGNMSKDLRELERQIAIFAEHRTESGKSLSYYAPGQEHDDLAMAFMLAIHIGRYYLRENQRLESVQHQRQLIMERLTY</sequence>
<accession>A0A0F9DNK8</accession>
<protein>
    <recommendedName>
        <fullName evidence="2">Terminase large subunit gp17-like C-terminal domain-containing protein</fullName>
    </recommendedName>
</protein>
<dbReference type="AlphaFoldDB" id="A0A0F9DNK8"/>
<dbReference type="EMBL" id="LAZR01038553">
    <property type="protein sequence ID" value="KKL19261.1"/>
    <property type="molecule type" value="Genomic_DNA"/>
</dbReference>
<comment type="caution">
    <text evidence="3">The sequence shown here is derived from an EMBL/GenBank/DDBJ whole genome shotgun (WGS) entry which is preliminary data.</text>
</comment>
<keyword evidence="1" id="KW-1188">Viral release from host cell</keyword>
<proteinExistence type="predicted"/>
<gene>
    <name evidence="3" type="ORF">LCGC14_2467280</name>
</gene>
<evidence type="ECO:0000259" key="2">
    <source>
        <dbReference type="Pfam" id="PF17289"/>
    </source>
</evidence>
<organism evidence="3">
    <name type="scientific">marine sediment metagenome</name>
    <dbReference type="NCBI Taxonomy" id="412755"/>
    <lineage>
        <taxon>unclassified sequences</taxon>
        <taxon>metagenomes</taxon>
        <taxon>ecological metagenomes</taxon>
    </lineage>
</organism>
<reference evidence="3" key="1">
    <citation type="journal article" date="2015" name="Nature">
        <title>Complex archaea that bridge the gap between prokaryotes and eukaryotes.</title>
        <authorList>
            <person name="Spang A."/>
            <person name="Saw J.H."/>
            <person name="Jorgensen S.L."/>
            <person name="Zaremba-Niedzwiedzka K."/>
            <person name="Martijn J."/>
            <person name="Lind A.E."/>
            <person name="van Eijk R."/>
            <person name="Schleper C."/>
            <person name="Guy L."/>
            <person name="Ettema T.J."/>
        </authorList>
    </citation>
    <scope>NUCLEOTIDE SEQUENCE</scope>
</reference>